<sequence length="110" mass="12142">MLSFLEFGLAFIELGRVSVSRKSISSVLLSADIGVANSASRPQLYISPTRVPSQLSDQSKPTTVFICLCQQAVLQIKISDSLTSVITPYPRKKRLLKVIHEQRTAIARLI</sequence>
<dbReference type="EMBL" id="JYDO01000002">
    <property type="protein sequence ID" value="KRZ80589.1"/>
    <property type="molecule type" value="Genomic_DNA"/>
</dbReference>
<protein>
    <submittedName>
        <fullName evidence="1">Uncharacterized protein</fullName>
    </submittedName>
</protein>
<comment type="caution">
    <text evidence="1">The sequence shown here is derived from an EMBL/GenBank/DDBJ whole genome shotgun (WGS) entry which is preliminary data.</text>
</comment>
<reference evidence="1 2" key="1">
    <citation type="submission" date="2015-01" db="EMBL/GenBank/DDBJ databases">
        <title>Evolution of Trichinella species and genotypes.</title>
        <authorList>
            <person name="Korhonen P.K."/>
            <person name="Edoardo P."/>
            <person name="Giuseppe L.R."/>
            <person name="Gasser R.B."/>
        </authorList>
    </citation>
    <scope>NUCLEOTIDE SEQUENCE [LARGE SCALE GENOMIC DNA]</scope>
    <source>
        <strain evidence="1">ISS1980</strain>
    </source>
</reference>
<keyword evidence="2" id="KW-1185">Reference proteome</keyword>
<organism evidence="1 2">
    <name type="scientific">Trichinella papuae</name>
    <dbReference type="NCBI Taxonomy" id="268474"/>
    <lineage>
        <taxon>Eukaryota</taxon>
        <taxon>Metazoa</taxon>
        <taxon>Ecdysozoa</taxon>
        <taxon>Nematoda</taxon>
        <taxon>Enoplea</taxon>
        <taxon>Dorylaimia</taxon>
        <taxon>Trichinellida</taxon>
        <taxon>Trichinellidae</taxon>
        <taxon>Trichinella</taxon>
    </lineage>
</organism>
<evidence type="ECO:0000313" key="2">
    <source>
        <dbReference type="Proteomes" id="UP000054843"/>
    </source>
</evidence>
<accession>A0A0V1N9C9</accession>
<name>A0A0V1N9C9_9BILA</name>
<dbReference type="Proteomes" id="UP000054843">
    <property type="component" value="Unassembled WGS sequence"/>
</dbReference>
<evidence type="ECO:0000313" key="1">
    <source>
        <dbReference type="EMBL" id="KRZ80589.1"/>
    </source>
</evidence>
<gene>
    <name evidence="1" type="ORF">T10_1101</name>
</gene>
<proteinExistence type="predicted"/>
<dbReference type="AlphaFoldDB" id="A0A0V1N9C9"/>